<gene>
    <name evidence="4" type="primary">Dgri\GH21839</name>
    <name evidence="4" type="ORF">Dgri_GH21839</name>
</gene>
<reference evidence="4 5" key="1">
    <citation type="journal article" date="2007" name="Nature">
        <title>Evolution of genes and genomes on the Drosophila phylogeny.</title>
        <authorList>
            <consortium name="Drosophila 12 Genomes Consortium"/>
            <person name="Clark A.G."/>
            <person name="Eisen M.B."/>
            <person name="Smith D.R."/>
            <person name="Bergman C.M."/>
            <person name="Oliver B."/>
            <person name="Markow T.A."/>
            <person name="Kaufman T.C."/>
            <person name="Kellis M."/>
            <person name="Gelbart W."/>
            <person name="Iyer V.N."/>
            <person name="Pollard D.A."/>
            <person name="Sackton T.B."/>
            <person name="Larracuente A.M."/>
            <person name="Singh N.D."/>
            <person name="Abad J.P."/>
            <person name="Abt D.N."/>
            <person name="Adryan B."/>
            <person name="Aguade M."/>
            <person name="Akashi H."/>
            <person name="Anderson W.W."/>
            <person name="Aquadro C.F."/>
            <person name="Ardell D.H."/>
            <person name="Arguello R."/>
            <person name="Artieri C.G."/>
            <person name="Barbash D.A."/>
            <person name="Barker D."/>
            <person name="Barsanti P."/>
            <person name="Batterham P."/>
            <person name="Batzoglou S."/>
            <person name="Begun D."/>
            <person name="Bhutkar A."/>
            <person name="Blanco E."/>
            <person name="Bosak S.A."/>
            <person name="Bradley R.K."/>
            <person name="Brand A.D."/>
            <person name="Brent M.R."/>
            <person name="Brooks A.N."/>
            <person name="Brown R.H."/>
            <person name="Butlin R.K."/>
            <person name="Caggese C."/>
            <person name="Calvi B.R."/>
            <person name="Bernardo de Carvalho A."/>
            <person name="Caspi A."/>
            <person name="Castrezana S."/>
            <person name="Celniker S.E."/>
            <person name="Chang J.L."/>
            <person name="Chapple C."/>
            <person name="Chatterji S."/>
            <person name="Chinwalla A."/>
            <person name="Civetta A."/>
            <person name="Clifton S.W."/>
            <person name="Comeron J.M."/>
            <person name="Costello J.C."/>
            <person name="Coyne J.A."/>
            <person name="Daub J."/>
            <person name="David R.G."/>
            <person name="Delcher A.L."/>
            <person name="Delehaunty K."/>
            <person name="Do C.B."/>
            <person name="Ebling H."/>
            <person name="Edwards K."/>
            <person name="Eickbush T."/>
            <person name="Evans J.D."/>
            <person name="Filipski A."/>
            <person name="Findeiss S."/>
            <person name="Freyhult E."/>
            <person name="Fulton L."/>
            <person name="Fulton R."/>
            <person name="Garcia A.C."/>
            <person name="Gardiner A."/>
            <person name="Garfield D.A."/>
            <person name="Garvin B.E."/>
            <person name="Gibson G."/>
            <person name="Gilbert D."/>
            <person name="Gnerre S."/>
            <person name="Godfrey J."/>
            <person name="Good R."/>
            <person name="Gotea V."/>
            <person name="Gravely B."/>
            <person name="Greenberg A.J."/>
            <person name="Griffiths-Jones S."/>
            <person name="Gross S."/>
            <person name="Guigo R."/>
            <person name="Gustafson E.A."/>
            <person name="Haerty W."/>
            <person name="Hahn M.W."/>
            <person name="Halligan D.L."/>
            <person name="Halpern A.L."/>
            <person name="Halter G.M."/>
            <person name="Han M.V."/>
            <person name="Heger A."/>
            <person name="Hillier L."/>
            <person name="Hinrichs A.S."/>
            <person name="Holmes I."/>
            <person name="Hoskins R.A."/>
            <person name="Hubisz M.J."/>
            <person name="Hultmark D."/>
            <person name="Huntley M.A."/>
            <person name="Jaffe D.B."/>
            <person name="Jagadeeshan S."/>
            <person name="Jeck W.R."/>
            <person name="Johnson J."/>
            <person name="Jones C.D."/>
            <person name="Jordan W.C."/>
            <person name="Karpen G.H."/>
            <person name="Kataoka E."/>
            <person name="Keightley P.D."/>
            <person name="Kheradpour P."/>
            <person name="Kirkness E.F."/>
            <person name="Koerich L.B."/>
            <person name="Kristiansen K."/>
            <person name="Kudrna D."/>
            <person name="Kulathinal R.J."/>
            <person name="Kumar S."/>
            <person name="Kwok R."/>
            <person name="Lander E."/>
            <person name="Langley C.H."/>
            <person name="Lapoint R."/>
            <person name="Lazzaro B.P."/>
            <person name="Lee S.J."/>
            <person name="Levesque L."/>
            <person name="Li R."/>
            <person name="Lin C.F."/>
            <person name="Lin M.F."/>
            <person name="Lindblad-Toh K."/>
            <person name="Llopart A."/>
            <person name="Long M."/>
            <person name="Low L."/>
            <person name="Lozovsky E."/>
            <person name="Lu J."/>
            <person name="Luo M."/>
            <person name="Machado C.A."/>
            <person name="Makalowski W."/>
            <person name="Marzo M."/>
            <person name="Matsuda M."/>
            <person name="Matzkin L."/>
            <person name="McAllister B."/>
            <person name="McBride C.S."/>
            <person name="McKernan B."/>
            <person name="McKernan K."/>
            <person name="Mendez-Lago M."/>
            <person name="Minx P."/>
            <person name="Mollenhauer M.U."/>
            <person name="Montooth K."/>
            <person name="Mount S.M."/>
            <person name="Mu X."/>
            <person name="Myers E."/>
            <person name="Negre B."/>
            <person name="Newfeld S."/>
            <person name="Nielsen R."/>
            <person name="Noor M.A."/>
            <person name="O'Grady P."/>
            <person name="Pachter L."/>
            <person name="Papaceit M."/>
            <person name="Parisi M.J."/>
            <person name="Parisi M."/>
            <person name="Parts L."/>
            <person name="Pedersen J.S."/>
            <person name="Pesole G."/>
            <person name="Phillippy A.M."/>
            <person name="Ponting C.P."/>
            <person name="Pop M."/>
            <person name="Porcelli D."/>
            <person name="Powell J.R."/>
            <person name="Prohaska S."/>
            <person name="Pruitt K."/>
            <person name="Puig M."/>
            <person name="Quesneville H."/>
            <person name="Ram K.R."/>
            <person name="Rand D."/>
            <person name="Rasmussen M.D."/>
            <person name="Reed L.K."/>
            <person name="Reenan R."/>
            <person name="Reily A."/>
            <person name="Remington K.A."/>
            <person name="Rieger T.T."/>
            <person name="Ritchie M.G."/>
            <person name="Robin C."/>
            <person name="Rogers Y.H."/>
            <person name="Rohde C."/>
            <person name="Rozas J."/>
            <person name="Rubenfield M.J."/>
            <person name="Ruiz A."/>
            <person name="Russo S."/>
            <person name="Salzberg S.L."/>
            <person name="Sanchez-Gracia A."/>
            <person name="Saranga D.J."/>
            <person name="Sato H."/>
            <person name="Schaeffer S.W."/>
            <person name="Schatz M.C."/>
            <person name="Schlenke T."/>
            <person name="Schwartz R."/>
            <person name="Segarra C."/>
            <person name="Singh R.S."/>
            <person name="Sirot L."/>
            <person name="Sirota M."/>
            <person name="Sisneros N.B."/>
            <person name="Smith C.D."/>
            <person name="Smith T.F."/>
            <person name="Spieth J."/>
            <person name="Stage D.E."/>
            <person name="Stark A."/>
            <person name="Stephan W."/>
            <person name="Strausberg R.L."/>
            <person name="Strempel S."/>
            <person name="Sturgill D."/>
            <person name="Sutton G."/>
            <person name="Sutton G.G."/>
            <person name="Tao W."/>
            <person name="Teichmann S."/>
            <person name="Tobari Y.N."/>
            <person name="Tomimura Y."/>
            <person name="Tsolas J.M."/>
            <person name="Valente V.L."/>
            <person name="Venter E."/>
            <person name="Venter J.C."/>
            <person name="Vicario S."/>
            <person name="Vieira F.G."/>
            <person name="Vilella A.J."/>
            <person name="Villasante A."/>
            <person name="Walenz B."/>
            <person name="Wang J."/>
            <person name="Wasserman M."/>
            <person name="Watts T."/>
            <person name="Wilson D."/>
            <person name="Wilson R.K."/>
            <person name="Wing R.A."/>
            <person name="Wolfner M.F."/>
            <person name="Wong A."/>
            <person name="Wong G.K."/>
            <person name="Wu C.I."/>
            <person name="Wu G."/>
            <person name="Yamamoto D."/>
            <person name="Yang H.P."/>
            <person name="Yang S.P."/>
            <person name="Yorke J.A."/>
            <person name="Yoshida K."/>
            <person name="Zdobnov E."/>
            <person name="Zhang P."/>
            <person name="Zhang Y."/>
            <person name="Zimin A.V."/>
            <person name="Baldwin J."/>
            <person name="Abdouelleil A."/>
            <person name="Abdulkadir J."/>
            <person name="Abebe A."/>
            <person name="Abera B."/>
            <person name="Abreu J."/>
            <person name="Acer S.C."/>
            <person name="Aftuck L."/>
            <person name="Alexander A."/>
            <person name="An P."/>
            <person name="Anderson E."/>
            <person name="Anderson S."/>
            <person name="Arachi H."/>
            <person name="Azer M."/>
            <person name="Bachantsang P."/>
            <person name="Barry A."/>
            <person name="Bayul T."/>
            <person name="Berlin A."/>
            <person name="Bessette D."/>
            <person name="Bloom T."/>
            <person name="Blye J."/>
            <person name="Boguslavskiy L."/>
            <person name="Bonnet C."/>
            <person name="Boukhgalter B."/>
            <person name="Bourzgui I."/>
            <person name="Brown A."/>
            <person name="Cahill P."/>
            <person name="Channer S."/>
            <person name="Cheshatsang Y."/>
            <person name="Chuda L."/>
            <person name="Citroen M."/>
            <person name="Collymore A."/>
            <person name="Cooke P."/>
            <person name="Costello M."/>
            <person name="D'Aco K."/>
            <person name="Daza R."/>
            <person name="De Haan G."/>
            <person name="DeGray S."/>
            <person name="DeMaso C."/>
            <person name="Dhargay N."/>
            <person name="Dooley K."/>
            <person name="Dooley E."/>
            <person name="Doricent M."/>
            <person name="Dorje P."/>
            <person name="Dorjee K."/>
            <person name="Dupes A."/>
            <person name="Elong R."/>
            <person name="Falk J."/>
            <person name="Farina A."/>
            <person name="Faro S."/>
            <person name="Ferguson D."/>
            <person name="Fisher S."/>
            <person name="Foley C.D."/>
            <person name="Franke A."/>
            <person name="Friedrich D."/>
            <person name="Gadbois L."/>
            <person name="Gearin G."/>
            <person name="Gearin C.R."/>
            <person name="Giannoukos G."/>
            <person name="Goode T."/>
            <person name="Graham J."/>
            <person name="Grandbois E."/>
            <person name="Grewal S."/>
            <person name="Gyaltsen K."/>
            <person name="Hafez N."/>
            <person name="Hagos B."/>
            <person name="Hall J."/>
            <person name="Henson C."/>
            <person name="Hollinger A."/>
            <person name="Honan T."/>
            <person name="Huard M.D."/>
            <person name="Hughes L."/>
            <person name="Hurhula B."/>
            <person name="Husby M.E."/>
            <person name="Kamat A."/>
            <person name="Kanga B."/>
            <person name="Kashin S."/>
            <person name="Khazanovich D."/>
            <person name="Kisner P."/>
            <person name="Lance K."/>
            <person name="Lara M."/>
            <person name="Lee W."/>
            <person name="Lennon N."/>
            <person name="Letendre F."/>
            <person name="LeVine R."/>
            <person name="Lipovsky A."/>
            <person name="Liu X."/>
            <person name="Liu J."/>
            <person name="Liu S."/>
            <person name="Lokyitsang T."/>
            <person name="Lokyitsang Y."/>
            <person name="Lubonja R."/>
            <person name="Lui A."/>
            <person name="MacDonald P."/>
            <person name="Magnisalis V."/>
            <person name="Maru K."/>
            <person name="Matthews C."/>
            <person name="McCusker W."/>
            <person name="McDonough S."/>
            <person name="Mehta T."/>
            <person name="Meldrim J."/>
            <person name="Meneus L."/>
            <person name="Mihai O."/>
            <person name="Mihalev A."/>
            <person name="Mihova T."/>
            <person name="Mittelman R."/>
            <person name="Mlenga V."/>
            <person name="Montmayeur A."/>
            <person name="Mulrain L."/>
            <person name="Navidi A."/>
            <person name="Naylor J."/>
            <person name="Negash T."/>
            <person name="Nguyen T."/>
            <person name="Nguyen N."/>
            <person name="Nicol R."/>
            <person name="Norbu C."/>
            <person name="Norbu N."/>
            <person name="Novod N."/>
            <person name="O'Neill B."/>
            <person name="Osman S."/>
            <person name="Markiewicz E."/>
            <person name="Oyono O.L."/>
            <person name="Patti C."/>
            <person name="Phunkhang P."/>
            <person name="Pierre F."/>
            <person name="Priest M."/>
            <person name="Raghuraman S."/>
            <person name="Rege F."/>
            <person name="Reyes R."/>
            <person name="Rise C."/>
            <person name="Rogov P."/>
            <person name="Ross K."/>
            <person name="Ryan E."/>
            <person name="Settipalli S."/>
            <person name="Shea T."/>
            <person name="Sherpa N."/>
            <person name="Shi L."/>
            <person name="Shih D."/>
            <person name="Sparrow T."/>
            <person name="Spaulding J."/>
            <person name="Stalker J."/>
            <person name="Stange-Thomann N."/>
            <person name="Stavropoulos S."/>
            <person name="Stone C."/>
            <person name="Strader C."/>
            <person name="Tesfaye S."/>
            <person name="Thomson T."/>
            <person name="Thoulutsang Y."/>
            <person name="Thoulutsang D."/>
            <person name="Topham K."/>
            <person name="Topping I."/>
            <person name="Tsamla T."/>
            <person name="Vassiliev H."/>
            <person name="Vo A."/>
            <person name="Wangchuk T."/>
            <person name="Wangdi T."/>
            <person name="Weiand M."/>
            <person name="Wilkinson J."/>
            <person name="Wilson A."/>
            <person name="Yadav S."/>
            <person name="Young G."/>
            <person name="Yu Q."/>
            <person name="Zembek L."/>
            <person name="Zhong D."/>
            <person name="Zimmer A."/>
            <person name="Zwirko Z."/>
            <person name="Jaffe D.B."/>
            <person name="Alvarez P."/>
            <person name="Brockman W."/>
            <person name="Butler J."/>
            <person name="Chin C."/>
            <person name="Gnerre S."/>
            <person name="Grabherr M."/>
            <person name="Kleber M."/>
            <person name="Mauceli E."/>
            <person name="MacCallum I."/>
        </authorList>
    </citation>
    <scope>NUCLEOTIDE SEQUENCE [LARGE SCALE GENOMIC DNA]</scope>
    <source>
        <strain evidence="5">Tucson 15287-2541.00</strain>
    </source>
</reference>
<name>B4J7L0_DROGR</name>
<dbReference type="AlphaFoldDB" id="B4J7L0"/>
<dbReference type="InterPro" id="IPR035940">
    <property type="entry name" value="CAP_sf"/>
</dbReference>
<keyword evidence="5" id="KW-1185">Reference proteome</keyword>
<dbReference type="KEGG" id="dgr:6559567"/>
<protein>
    <submittedName>
        <fullName evidence="4">GH21839</fullName>
    </submittedName>
</protein>
<dbReference type="SMART" id="SM00198">
    <property type="entry name" value="SCP"/>
    <property type="match status" value="1"/>
</dbReference>
<evidence type="ECO:0000313" key="5">
    <source>
        <dbReference type="Proteomes" id="UP000001070"/>
    </source>
</evidence>
<dbReference type="eggNOG" id="KOG3017">
    <property type="taxonomic scope" value="Eukaryota"/>
</dbReference>
<evidence type="ECO:0000256" key="2">
    <source>
        <dbReference type="ARBA" id="ARBA00022525"/>
    </source>
</evidence>
<dbReference type="HOGENOM" id="CLU_091832_0_0_1"/>
<dbReference type="OMA" id="CAAAKYR"/>
<keyword evidence="2" id="KW-0964">Secreted</keyword>
<dbReference type="SUPFAM" id="SSF55797">
    <property type="entry name" value="PR-1-like"/>
    <property type="match status" value="1"/>
</dbReference>
<accession>B4J7L0</accession>
<dbReference type="Gene3D" id="3.40.33.10">
    <property type="entry name" value="CAP"/>
    <property type="match status" value="1"/>
</dbReference>
<dbReference type="Pfam" id="PF00188">
    <property type="entry name" value="CAP"/>
    <property type="match status" value="1"/>
</dbReference>
<comment type="subcellular location">
    <subcellularLocation>
        <location evidence="1">Secreted</location>
    </subcellularLocation>
</comment>
<dbReference type="OrthoDB" id="414826at2759"/>
<dbReference type="InParanoid" id="B4J7L0"/>
<sequence>MLENRTFDLLSDHKCVIDCNGVFKCHDDDIHCPSLQKHFDLHDDENTDIRSLLIYGHNGLRNRLALKLNICDMLHVSWDSNLAELANRHHRHCMRRVTCEAARNHLNKAEDRKIGQSKNGNLAQSSYFLKNIYATNFIEYAVGSWYESHTQLEYPTKTKYHKNTYYKLIGINTFTHIIKPQMHRLGCSYSRFDDGLSLICYYFPFGYKNNMILLRQKPKEYQCPYNFPLLDPVFKGLCKYTEYLN</sequence>
<evidence type="ECO:0000256" key="1">
    <source>
        <dbReference type="ARBA" id="ARBA00004613"/>
    </source>
</evidence>
<organism evidence="5">
    <name type="scientific">Drosophila grimshawi</name>
    <name type="common">Hawaiian fruit fly</name>
    <name type="synonym">Idiomyia grimshawi</name>
    <dbReference type="NCBI Taxonomy" id="7222"/>
    <lineage>
        <taxon>Eukaryota</taxon>
        <taxon>Metazoa</taxon>
        <taxon>Ecdysozoa</taxon>
        <taxon>Arthropoda</taxon>
        <taxon>Hexapoda</taxon>
        <taxon>Insecta</taxon>
        <taxon>Pterygota</taxon>
        <taxon>Neoptera</taxon>
        <taxon>Endopterygota</taxon>
        <taxon>Diptera</taxon>
        <taxon>Brachycera</taxon>
        <taxon>Muscomorpha</taxon>
        <taxon>Ephydroidea</taxon>
        <taxon>Drosophilidae</taxon>
        <taxon>Drosophila</taxon>
        <taxon>Hawaiian Drosophila</taxon>
    </lineage>
</organism>
<dbReference type="InterPro" id="IPR014044">
    <property type="entry name" value="CAP_dom"/>
</dbReference>
<dbReference type="GO" id="GO:0005576">
    <property type="term" value="C:extracellular region"/>
    <property type="evidence" value="ECO:0007669"/>
    <property type="project" value="UniProtKB-SubCell"/>
</dbReference>
<feature type="domain" description="SCP" evidence="3">
    <location>
        <begin position="47"/>
        <end position="210"/>
    </location>
</feature>
<evidence type="ECO:0000313" key="4">
    <source>
        <dbReference type="EMBL" id="EDW02158.1"/>
    </source>
</evidence>
<proteinExistence type="predicted"/>
<dbReference type="Proteomes" id="UP000001070">
    <property type="component" value="Unassembled WGS sequence"/>
</dbReference>
<dbReference type="PhylomeDB" id="B4J7L0"/>
<dbReference type="EMBL" id="CH916367">
    <property type="protein sequence ID" value="EDW02158.1"/>
    <property type="molecule type" value="Genomic_DNA"/>
</dbReference>
<dbReference type="CDD" id="cd05380">
    <property type="entry name" value="CAP_euk"/>
    <property type="match status" value="1"/>
</dbReference>
<evidence type="ECO:0000259" key="3">
    <source>
        <dbReference type="SMART" id="SM00198"/>
    </source>
</evidence>